<dbReference type="GO" id="GO:0016758">
    <property type="term" value="F:hexosyltransferase activity"/>
    <property type="evidence" value="ECO:0007669"/>
    <property type="project" value="UniProtKB-ARBA"/>
</dbReference>
<sequence length="245" mass="28467">MVLSIVIPSFQQAALLANALASIQQQTFKDYEVLVMDGGSTDATSEIVSSFKDCNIRFYSEPDNGIYDAMNKGISLSRGEFLYFMGCDDVLASENVLSDIFCDRSNLDNHIIYGDVIFTKNGKRYDGMFTNMKLISRNICHQAIFTRRLVFDRIGKFNIRYKYLADYEFNIKCFNSKWVKMKYINEIIAYYNNDGSSFNNSDDAFNEDLYAIQKNFFPDIVRFLYNRRNNKLIAYLILLAEKYHI</sequence>
<evidence type="ECO:0000313" key="3">
    <source>
        <dbReference type="Proteomes" id="UP000305398"/>
    </source>
</evidence>
<organism evidence="2 3">
    <name type="scientific">Hymenobacter jejuensis</name>
    <dbReference type="NCBI Taxonomy" id="2502781"/>
    <lineage>
        <taxon>Bacteria</taxon>
        <taxon>Pseudomonadati</taxon>
        <taxon>Bacteroidota</taxon>
        <taxon>Cytophagia</taxon>
        <taxon>Cytophagales</taxon>
        <taxon>Hymenobacteraceae</taxon>
        <taxon>Hymenobacter</taxon>
    </lineage>
</organism>
<proteinExistence type="predicted"/>
<dbReference type="KEGG" id="hyj:FHG12_04200"/>
<protein>
    <submittedName>
        <fullName evidence="2">Glycosyltransferase</fullName>
    </submittedName>
</protein>
<dbReference type="PANTHER" id="PTHR22916">
    <property type="entry name" value="GLYCOSYLTRANSFERASE"/>
    <property type="match status" value="1"/>
</dbReference>
<evidence type="ECO:0000313" key="2">
    <source>
        <dbReference type="EMBL" id="QDA59354.1"/>
    </source>
</evidence>
<dbReference type="SUPFAM" id="SSF53448">
    <property type="entry name" value="Nucleotide-diphospho-sugar transferases"/>
    <property type="match status" value="1"/>
</dbReference>
<dbReference type="AlphaFoldDB" id="A0A5B7ZVU7"/>
<dbReference type="InterPro" id="IPR029044">
    <property type="entry name" value="Nucleotide-diphossugar_trans"/>
</dbReference>
<dbReference type="Proteomes" id="UP000305398">
    <property type="component" value="Chromosome"/>
</dbReference>
<dbReference type="RefSeq" id="WP_139514536.1">
    <property type="nucleotide sequence ID" value="NZ_CP040896.1"/>
</dbReference>
<gene>
    <name evidence="2" type="ORF">FHG12_04200</name>
</gene>
<dbReference type="Gene3D" id="3.90.550.10">
    <property type="entry name" value="Spore Coat Polysaccharide Biosynthesis Protein SpsA, Chain A"/>
    <property type="match status" value="1"/>
</dbReference>
<feature type="domain" description="Glycosyltransferase 2-like" evidence="1">
    <location>
        <begin position="4"/>
        <end position="100"/>
    </location>
</feature>
<dbReference type="EMBL" id="CP040896">
    <property type="protein sequence ID" value="QDA59354.1"/>
    <property type="molecule type" value="Genomic_DNA"/>
</dbReference>
<evidence type="ECO:0000259" key="1">
    <source>
        <dbReference type="Pfam" id="PF00535"/>
    </source>
</evidence>
<dbReference type="PANTHER" id="PTHR22916:SF3">
    <property type="entry name" value="UDP-GLCNAC:BETAGAL BETA-1,3-N-ACETYLGLUCOSAMINYLTRANSFERASE-LIKE PROTEIN 1"/>
    <property type="match status" value="1"/>
</dbReference>
<reference evidence="2 3" key="1">
    <citation type="submission" date="2019-06" db="EMBL/GenBank/DDBJ databases">
        <authorList>
            <person name="Srinivasan S."/>
        </authorList>
    </citation>
    <scope>NUCLEOTIDE SEQUENCE [LARGE SCALE GENOMIC DNA]</scope>
    <source>
        <strain evidence="2 3">17J68-5</strain>
    </source>
</reference>
<dbReference type="CDD" id="cd06433">
    <property type="entry name" value="GT_2_WfgS_like"/>
    <property type="match status" value="1"/>
</dbReference>
<dbReference type="InterPro" id="IPR001173">
    <property type="entry name" value="Glyco_trans_2-like"/>
</dbReference>
<dbReference type="OrthoDB" id="9788101at2"/>
<keyword evidence="3" id="KW-1185">Reference proteome</keyword>
<keyword evidence="2" id="KW-0808">Transferase</keyword>
<dbReference type="Pfam" id="PF00535">
    <property type="entry name" value="Glycos_transf_2"/>
    <property type="match status" value="1"/>
</dbReference>
<accession>A0A5B7ZVU7</accession>
<name>A0A5B7ZVU7_9BACT</name>